<gene>
    <name evidence="1" type="ORF">LOK49_LG07G03363</name>
</gene>
<dbReference type="EMBL" id="CM045764">
    <property type="protein sequence ID" value="KAI8006679.1"/>
    <property type="molecule type" value="Genomic_DNA"/>
</dbReference>
<name>A0ACC0H147_9ERIC</name>
<keyword evidence="2" id="KW-1185">Reference proteome</keyword>
<evidence type="ECO:0000313" key="2">
    <source>
        <dbReference type="Proteomes" id="UP001060215"/>
    </source>
</evidence>
<comment type="caution">
    <text evidence="1">The sequence shown here is derived from an EMBL/GenBank/DDBJ whole genome shotgun (WGS) entry which is preliminary data.</text>
</comment>
<protein>
    <submittedName>
        <fullName evidence="1">Uncharacterized protein</fullName>
    </submittedName>
</protein>
<accession>A0ACC0H147</accession>
<proteinExistence type="predicted"/>
<organism evidence="1 2">
    <name type="scientific">Camellia lanceoleosa</name>
    <dbReference type="NCBI Taxonomy" id="1840588"/>
    <lineage>
        <taxon>Eukaryota</taxon>
        <taxon>Viridiplantae</taxon>
        <taxon>Streptophyta</taxon>
        <taxon>Embryophyta</taxon>
        <taxon>Tracheophyta</taxon>
        <taxon>Spermatophyta</taxon>
        <taxon>Magnoliopsida</taxon>
        <taxon>eudicotyledons</taxon>
        <taxon>Gunneridae</taxon>
        <taxon>Pentapetalae</taxon>
        <taxon>asterids</taxon>
        <taxon>Ericales</taxon>
        <taxon>Theaceae</taxon>
        <taxon>Camellia</taxon>
    </lineage>
</organism>
<evidence type="ECO:0000313" key="1">
    <source>
        <dbReference type="EMBL" id="KAI8006679.1"/>
    </source>
</evidence>
<sequence length="72" mass="7655">MVVEARGRSCFREESAVNHSTIYCFALALQLFSITPLLLGLHKGHHLLLNHGTLNPAGESDRIGTAQGGLGG</sequence>
<dbReference type="Proteomes" id="UP001060215">
    <property type="component" value="Chromosome 7"/>
</dbReference>
<reference evidence="1 2" key="1">
    <citation type="journal article" date="2022" name="Plant J.">
        <title>Chromosome-level genome of Camellia lanceoleosa provides a valuable resource for understanding genome evolution and self-incompatibility.</title>
        <authorList>
            <person name="Gong W."/>
            <person name="Xiao S."/>
            <person name="Wang L."/>
            <person name="Liao Z."/>
            <person name="Chang Y."/>
            <person name="Mo W."/>
            <person name="Hu G."/>
            <person name="Li W."/>
            <person name="Zhao G."/>
            <person name="Zhu H."/>
            <person name="Hu X."/>
            <person name="Ji K."/>
            <person name="Xiang X."/>
            <person name="Song Q."/>
            <person name="Yuan D."/>
            <person name="Jin S."/>
            <person name="Zhang L."/>
        </authorList>
    </citation>
    <scope>NUCLEOTIDE SEQUENCE [LARGE SCALE GENOMIC DNA]</scope>
    <source>
        <strain evidence="1">SQ_2022a</strain>
    </source>
</reference>